<dbReference type="EMBL" id="ML738643">
    <property type="protein sequence ID" value="KAE8161384.1"/>
    <property type="molecule type" value="Genomic_DNA"/>
</dbReference>
<protein>
    <submittedName>
        <fullName evidence="1">Uncharacterized protein</fullName>
    </submittedName>
</protein>
<sequence length="382" mass="43636">MSIHGGFSQWTLQQAVKHTLTAYLHHQQYSESTDIQQSLGDRYSLQTKSQELIQTISVLLCEYEHYRQDLEAAHILTFEIQKHYFQSAERVYTKAQEQTMRYSELLTDACVKTKALKPQLRFRGYTINHLNAMLEDRQAIIDEYWRRMGHLDNVCWGADLCAWKYNLVEEGEIWGEILFRISRAADEMDSLYRSYRQFLADKIDIVPDFGGGGDSMWRAASRAAARNVYLADLKRDLDALIDGHWSDCGLNYRGANGANKQMEEDSESVYEPPETIPQPSIPIPPGGHLCVGERQMFASGTQTLQATVVGEWMARCITRWVGLSESDTGQNDWFHIYGTETQDTFTFNDSQGLVGPPKDPHAFILDVELAQTSQETFDCAML</sequence>
<gene>
    <name evidence="1" type="ORF">BDV40DRAFT_289370</name>
</gene>
<dbReference type="OrthoDB" id="4479546at2759"/>
<keyword evidence="2" id="KW-1185">Reference proteome</keyword>
<proteinExistence type="predicted"/>
<dbReference type="AlphaFoldDB" id="A0A5N6US47"/>
<accession>A0A5N6US47</accession>
<reference evidence="1 2" key="1">
    <citation type="submission" date="2019-04" db="EMBL/GenBank/DDBJ databases">
        <title>Friends and foes A comparative genomics study of 23 Aspergillus species from section Flavi.</title>
        <authorList>
            <consortium name="DOE Joint Genome Institute"/>
            <person name="Kjaerbolling I."/>
            <person name="Vesth T."/>
            <person name="Frisvad J.C."/>
            <person name="Nybo J.L."/>
            <person name="Theobald S."/>
            <person name="Kildgaard S."/>
            <person name="Isbrandt T."/>
            <person name="Kuo A."/>
            <person name="Sato A."/>
            <person name="Lyhne E.K."/>
            <person name="Kogle M.E."/>
            <person name="Wiebenga A."/>
            <person name="Kun R.S."/>
            <person name="Lubbers R.J."/>
            <person name="Makela M.R."/>
            <person name="Barry K."/>
            <person name="Chovatia M."/>
            <person name="Clum A."/>
            <person name="Daum C."/>
            <person name="Haridas S."/>
            <person name="He G."/>
            <person name="LaButti K."/>
            <person name="Lipzen A."/>
            <person name="Mondo S."/>
            <person name="Riley R."/>
            <person name="Salamov A."/>
            <person name="Simmons B.A."/>
            <person name="Magnuson J.K."/>
            <person name="Henrissat B."/>
            <person name="Mortensen U.H."/>
            <person name="Larsen T.O."/>
            <person name="Devries R.P."/>
            <person name="Grigoriev I.V."/>
            <person name="Machida M."/>
            <person name="Baker S.E."/>
            <person name="Andersen M.R."/>
        </authorList>
    </citation>
    <scope>NUCLEOTIDE SEQUENCE [LARGE SCALE GENOMIC DNA]</scope>
    <source>
        <strain evidence="1 2">CBS 117626</strain>
    </source>
</reference>
<evidence type="ECO:0000313" key="1">
    <source>
        <dbReference type="EMBL" id="KAE8161384.1"/>
    </source>
</evidence>
<dbReference type="Proteomes" id="UP000326950">
    <property type="component" value="Unassembled WGS sequence"/>
</dbReference>
<organism evidence="1 2">
    <name type="scientific">Aspergillus tamarii</name>
    <dbReference type="NCBI Taxonomy" id="41984"/>
    <lineage>
        <taxon>Eukaryota</taxon>
        <taxon>Fungi</taxon>
        <taxon>Dikarya</taxon>
        <taxon>Ascomycota</taxon>
        <taxon>Pezizomycotina</taxon>
        <taxon>Eurotiomycetes</taxon>
        <taxon>Eurotiomycetidae</taxon>
        <taxon>Eurotiales</taxon>
        <taxon>Aspergillaceae</taxon>
        <taxon>Aspergillus</taxon>
        <taxon>Aspergillus subgen. Circumdati</taxon>
    </lineage>
</organism>
<name>A0A5N6US47_ASPTM</name>
<evidence type="ECO:0000313" key="2">
    <source>
        <dbReference type="Proteomes" id="UP000326950"/>
    </source>
</evidence>